<feature type="compositionally biased region" description="Low complexity" evidence="11">
    <location>
        <begin position="151"/>
        <end position="180"/>
    </location>
</feature>
<dbReference type="Gene3D" id="2.30.30.420">
    <property type="entry name" value="glucansucrase"/>
    <property type="match status" value="1"/>
</dbReference>
<feature type="region of interest" description="Disordered" evidence="11">
    <location>
        <begin position="97"/>
        <end position="220"/>
    </location>
</feature>
<dbReference type="Gene3D" id="3.20.20.470">
    <property type="entry name" value="Glucansucrase"/>
    <property type="match status" value="1"/>
</dbReference>
<organism evidence="13 14">
    <name type="scientific">Ligilactobacillus aviarius</name>
    <dbReference type="NCBI Taxonomy" id="1606"/>
    <lineage>
        <taxon>Bacteria</taxon>
        <taxon>Bacillati</taxon>
        <taxon>Bacillota</taxon>
        <taxon>Bacilli</taxon>
        <taxon>Lactobacillales</taxon>
        <taxon>Lactobacillaceae</taxon>
        <taxon>Ligilactobacillus</taxon>
    </lineage>
</organism>
<evidence type="ECO:0000256" key="9">
    <source>
        <dbReference type="ARBA" id="ARBA00029911"/>
    </source>
</evidence>
<dbReference type="InterPro" id="IPR003318">
    <property type="entry name" value="Glyco_hydro70cat"/>
</dbReference>
<evidence type="ECO:0000256" key="8">
    <source>
        <dbReference type="ARBA" id="ARBA00022737"/>
    </source>
</evidence>
<dbReference type="GO" id="GO:0046527">
    <property type="term" value="F:glucosyltransferase activity"/>
    <property type="evidence" value="ECO:0007669"/>
    <property type="project" value="InterPro"/>
</dbReference>
<feature type="compositionally biased region" description="Polar residues" evidence="11">
    <location>
        <begin position="42"/>
        <end position="54"/>
    </location>
</feature>
<comment type="caution">
    <text evidence="13">The sequence shown here is derived from an EMBL/GenBank/DDBJ whole genome shotgun (WGS) entry which is preliminary data.</text>
</comment>
<dbReference type="GO" id="GO:0047849">
    <property type="term" value="F:dextransucrase activity"/>
    <property type="evidence" value="ECO:0007669"/>
    <property type="project" value="UniProtKB-EC"/>
</dbReference>
<evidence type="ECO:0000259" key="12">
    <source>
        <dbReference type="Pfam" id="PF02324"/>
    </source>
</evidence>
<evidence type="ECO:0000256" key="3">
    <source>
        <dbReference type="ARBA" id="ARBA00009247"/>
    </source>
</evidence>
<dbReference type="InterPro" id="IPR027636">
    <property type="entry name" value="Glucan-bd_rpt"/>
</dbReference>
<dbReference type="Proteomes" id="UP000078520">
    <property type="component" value="Unassembled WGS sequence"/>
</dbReference>
<evidence type="ECO:0000256" key="7">
    <source>
        <dbReference type="ARBA" id="ARBA00022729"/>
    </source>
</evidence>
<evidence type="ECO:0000256" key="4">
    <source>
        <dbReference type="ARBA" id="ARBA00012592"/>
    </source>
</evidence>
<dbReference type="InterPro" id="IPR017853">
    <property type="entry name" value="GH"/>
</dbReference>
<dbReference type="RefSeq" id="WP_064225342.1">
    <property type="nucleotide sequence ID" value="NZ_LVKC01000030.1"/>
</dbReference>
<evidence type="ECO:0000256" key="2">
    <source>
        <dbReference type="ARBA" id="ARBA00003243"/>
    </source>
</evidence>
<name>A0A179CDH7_9LACO</name>
<dbReference type="InterPro" id="IPR018337">
    <property type="entry name" value="Cell_wall/Cho-bd_repeat"/>
</dbReference>
<comment type="catalytic activity">
    <reaction evidence="1">
        <text>[(1-&gt;6)-alpha-D-glucosyl](n) + sucrose = [(1-&gt;6)-alpha-D-glucosyl](n+1) + D-fructose</text>
        <dbReference type="Rhea" id="RHEA:18825"/>
        <dbReference type="Rhea" id="RHEA-COMP:11144"/>
        <dbReference type="Rhea" id="RHEA-COMP:11145"/>
        <dbReference type="ChEBI" id="CHEBI:17992"/>
        <dbReference type="ChEBI" id="CHEBI:18269"/>
        <dbReference type="ChEBI" id="CHEBI:37721"/>
        <dbReference type="EC" id="2.4.1.5"/>
    </reaction>
</comment>
<dbReference type="SUPFAM" id="SSF51445">
    <property type="entry name" value="(Trans)glycosidases"/>
    <property type="match status" value="2"/>
</dbReference>
<dbReference type="SUPFAM" id="SSF69360">
    <property type="entry name" value="Cell wall binding repeat"/>
    <property type="match status" value="5"/>
</dbReference>
<reference evidence="14" key="1">
    <citation type="submission" date="2016-03" db="EMBL/GenBank/DDBJ databases">
        <authorList>
            <person name="Johnson T.J."/>
            <person name="Youmans B."/>
            <person name="Case K."/>
            <person name="Noll S."/>
        </authorList>
    </citation>
    <scope>NUCLEOTIDE SEQUENCE [LARGE SCALE GENOMIC DNA]</scope>
    <source>
        <strain evidence="14">UMNLAv8</strain>
    </source>
</reference>
<evidence type="ECO:0000256" key="10">
    <source>
        <dbReference type="ARBA" id="ARBA00032238"/>
    </source>
</evidence>
<comment type="function">
    <text evidence="2">Production of extracellular glucans, that are thought to play a key role in the development of the dental plaque because of their ability to adhere to smooth surfaces and mediate the aggregation of bacterial cells and food debris.</text>
</comment>
<dbReference type="Gene3D" id="2.10.270.10">
    <property type="entry name" value="Cholin Binding"/>
    <property type="match status" value="8"/>
</dbReference>
<dbReference type="Pfam" id="PF19127">
    <property type="entry name" value="Choline_bind_3"/>
    <property type="match status" value="5"/>
</dbReference>
<dbReference type="EMBL" id="LVKI01000018">
    <property type="protein sequence ID" value="OAQ08063.1"/>
    <property type="molecule type" value="Genomic_DNA"/>
</dbReference>
<evidence type="ECO:0000313" key="14">
    <source>
        <dbReference type="Proteomes" id="UP000078520"/>
    </source>
</evidence>
<evidence type="ECO:0000256" key="11">
    <source>
        <dbReference type="SAM" id="MobiDB-lite"/>
    </source>
</evidence>
<feature type="compositionally biased region" description="Polar residues" evidence="11">
    <location>
        <begin position="115"/>
        <end position="140"/>
    </location>
</feature>
<sequence>MNREVKKRYKMYKAGKNWVVAPIVFLGLTAGLGYQANVKADNVSSSTGSNSENTQQSKANSLSSQSSVALKSSRSAVQAQAAPKEEMVNFAVQQPTAKAATSSSKTNVNSNKANQIENQSNATANDAPTTNKTDNQTPESVKQDAQDQTKQANDQQNNQPAQDQAQPNPDQQNGQNTTDNTAKKDNAGKTDSTTSSSSSVSSSLSSVQSQKVEQAQEHDDAVQVNQNGQWFLQNKETHQNYTGFQYIKDQNKTVYYNPMDGAMVYGQQKINNQWYYFDKITGAMKLGYYWIAEQQKEVYYDPNKGNMVYGQQKINGHWQYFDDVTGAQAKSKYVWIGNQNKEVYYDGLGNMAYGQQKINGKWQWFDTVTGAQAKNQYVWIANQNKEVYYDGLGNMVYGQQRINGHWQWFDTVTGAQAKNQFVTIKDQNKVVYYDGVGNMVYGWQKINGGNYYFNTVTGALETYSGDELPATLDSSSINEVDGYLTYDGWFRPTQYHQDGKMWVKSGVTDWRPILMYAWPSTAVEAQYIQYFVNHGYSDESLGLTAANVKALSGNTPVDILNNYARNMRDAIEKQIYKDNYSTKQLANTMNGFIATVPDFTRAALDPVDLLPGYKPGIFGPDKQNQVKFVNNDSNNQTVGNTSYADSLWRLMCRNVFNQNGSQGNHPDNMEMYVGNDIDNSNPIVQAENLNWEYFLTHYGSIHSNNADGNFDGFRVDSASNMDNDVLDQMAQLFNDMYHTKESDANADAHLIYDEVWDPNYAKWLKSKGYENLYYDTQMYYSNVNALGNKPGQRGSLDELINNPVVNRANDTTEDQAVPNWSFVMNHDQRADIIKQMIMDEHPNDPSVMGNGYKAAYAQQALDAFFKDQASTNKQYAHYNMPLQYAILLTDKDTIPTVYYGDLYKEDAPYMQVKGMYYDAITTLLKLRKMYVSGGQQMKTYDNGSVLSSVRFGKGVMSANDTSSDPIARTSGIAVVISNNPSLGQQTITFSMGKEHANQKYINVMNTTDSGLSYNSGDVLTTDANGNLTVTLKGYSNPYVSGYLGVWVPEGAAADQDATTAPSTAKNTSGDTYQSNAALDSHVIYQDFSLYIPNTTKDTLSTDTYAQIAKNASLFKDLGITNFWFAPPYRNFTMSWYNEGYSLTDRYDLGSASDPTKYGSGDQLVEAVAALHKLGIRCDVDLVPNQMVGLSGKEIVSATRVDDNGYPTMINGKTFSDELIPMYTKGGGKGQEQYGGAFLDYLKETYPDLFTTKAVSTGVAPDPNVKIKQWSAKYENGATIQDLGPGLIMKNANGDYDYLNSDGNTKFKTTLPAQFTDSDYWIKNSAQPGWHTYGNGRYYIYANGTMAVGTQTIDGKSYTFDSNSGKLISINGAPTDGERLVDGHWQYFDPATGKQAKNQYVWLADLAKEVYYDGNGNMVYGQQMINGHWQYFDPVTGAQVKSQYQWIPNQNKWVYYDGLGNMVYGQQMINGHWQYFDPVTGAQAKSQYVWIGNQNKWVYYDGLGDMVYGLQQIDGKLQYFDPVTGAQARNQYVWLADRNGEFYFDKMGNMVYGQQMINGHWQYFDPTFGNQIKSQYVWIDNEHKEVYYNGLGNMVYGWQTINGQKQYFDPITGAQAKNVTLTIDGQQRSFDMYGNLVRNQYVWVNSENKEVYYDANGNMVRGWQTIDGHKQYFDPTTGAQVKSATITIDGKQYTFDGIGDLVD</sequence>
<feature type="region of interest" description="Disordered" evidence="11">
    <location>
        <begin position="42"/>
        <end position="71"/>
    </location>
</feature>
<proteinExistence type="inferred from homology"/>
<dbReference type="Pfam" id="PF02324">
    <property type="entry name" value="Glyco_hydro_70"/>
    <property type="match status" value="1"/>
</dbReference>
<dbReference type="GO" id="GO:0009250">
    <property type="term" value="P:glucan biosynthetic process"/>
    <property type="evidence" value="ECO:0007669"/>
    <property type="project" value="InterPro"/>
</dbReference>
<keyword evidence="6" id="KW-0808">Transferase</keyword>
<keyword evidence="8" id="KW-0677">Repeat</keyword>
<evidence type="ECO:0000256" key="5">
    <source>
        <dbReference type="ARBA" id="ARBA00022676"/>
    </source>
</evidence>
<gene>
    <name evidence="13" type="ORF">A3O14_04770</name>
</gene>
<feature type="domain" description="Glycoside hydrolase family 70 catalytic" evidence="12">
    <location>
        <begin position="513"/>
        <end position="1318"/>
    </location>
</feature>
<dbReference type="NCBIfam" id="TIGR04035">
    <property type="entry name" value="glucan_65_rpt"/>
    <property type="match status" value="1"/>
</dbReference>
<comment type="similarity">
    <text evidence="3">Belongs to the glycosyl hydrolase 70 family.</text>
</comment>
<dbReference type="InterPro" id="IPR022263">
    <property type="entry name" value="KxYKxGKxW"/>
</dbReference>
<feature type="compositionally biased region" description="Low complexity" evidence="11">
    <location>
        <begin position="99"/>
        <end position="114"/>
    </location>
</feature>
<dbReference type="EC" id="2.4.1.5" evidence="4"/>
<dbReference type="OrthoDB" id="2032428at2"/>
<keyword evidence="5" id="KW-0328">Glycosyltransferase</keyword>
<evidence type="ECO:0000313" key="13">
    <source>
        <dbReference type="EMBL" id="OAQ08063.1"/>
    </source>
</evidence>
<keyword evidence="7" id="KW-0732">Signal</keyword>
<protein>
    <recommendedName>
        <fullName evidence="4">dextransucrase</fullName>
        <ecNumber evidence="4">2.4.1.5</ecNumber>
    </recommendedName>
    <alternativeName>
        <fullName evidence="9">Dextransucrase</fullName>
    </alternativeName>
    <alternativeName>
        <fullName evidence="10">Sucrose 6-glucosyltransferase</fullName>
    </alternativeName>
</protein>
<dbReference type="NCBIfam" id="TIGR03715">
    <property type="entry name" value="KxYKxGKxW"/>
    <property type="match status" value="1"/>
</dbReference>
<feature type="compositionally biased region" description="Low complexity" evidence="11">
    <location>
        <begin position="55"/>
        <end position="71"/>
    </location>
</feature>
<feature type="compositionally biased region" description="Low complexity" evidence="11">
    <location>
        <begin position="192"/>
        <end position="210"/>
    </location>
</feature>
<evidence type="ECO:0000256" key="1">
    <source>
        <dbReference type="ARBA" id="ARBA00001152"/>
    </source>
</evidence>
<dbReference type="Pfam" id="PF19258">
    <property type="entry name" value="KxYKxGKxW_sig"/>
    <property type="match status" value="1"/>
</dbReference>
<evidence type="ECO:0000256" key="6">
    <source>
        <dbReference type="ARBA" id="ARBA00022679"/>
    </source>
</evidence>
<accession>A0A179CDH7</accession>